<gene>
    <name evidence="1" type="ORF">MUN53_14505</name>
</gene>
<keyword evidence="2" id="KW-1185">Reference proteome</keyword>
<comment type="caution">
    <text evidence="1">The sequence shown here is derived from an EMBL/GenBank/DDBJ whole genome shotgun (WGS) entry which is preliminary data.</text>
</comment>
<protein>
    <submittedName>
        <fullName evidence="1">Uncharacterized protein</fullName>
    </submittedName>
</protein>
<evidence type="ECO:0000313" key="2">
    <source>
        <dbReference type="Proteomes" id="UP001165444"/>
    </source>
</evidence>
<organism evidence="1 2">
    <name type="scientific">Parabacteroides faecalis</name>
    <dbReference type="NCBI Taxonomy" id="2924040"/>
    <lineage>
        <taxon>Bacteria</taxon>
        <taxon>Pseudomonadati</taxon>
        <taxon>Bacteroidota</taxon>
        <taxon>Bacteroidia</taxon>
        <taxon>Bacteroidales</taxon>
        <taxon>Tannerellaceae</taxon>
        <taxon>Parabacteroides</taxon>
    </lineage>
</organism>
<dbReference type="EMBL" id="JAKZMM010000043">
    <property type="protein sequence ID" value="MCJ2381801.1"/>
    <property type="molecule type" value="Genomic_DNA"/>
</dbReference>
<dbReference type="RefSeq" id="WP_204398285.1">
    <property type="nucleotide sequence ID" value="NZ_JAKZMM010000043.1"/>
</dbReference>
<name>A0ABT0C472_9BACT</name>
<reference evidence="1 2" key="1">
    <citation type="submission" date="2022-03" db="EMBL/GenBank/DDBJ databases">
        <title>Parabacteroides sp. nov. isolated from swine feces.</title>
        <authorList>
            <person name="Bak J.E."/>
        </authorList>
    </citation>
    <scope>NUCLEOTIDE SEQUENCE [LARGE SCALE GENOMIC DNA]</scope>
    <source>
        <strain evidence="1 2">AGMB00274</strain>
    </source>
</reference>
<accession>A0ABT0C472</accession>
<sequence>MSVNPPKVVVDAGYRVIHDGEIKCWVGIGWLTEGRATKSDYYKIPEVVNG</sequence>
<proteinExistence type="predicted"/>
<evidence type="ECO:0000313" key="1">
    <source>
        <dbReference type="EMBL" id="MCJ2381801.1"/>
    </source>
</evidence>
<dbReference type="Proteomes" id="UP001165444">
    <property type="component" value="Unassembled WGS sequence"/>
</dbReference>